<reference evidence="2" key="1">
    <citation type="submission" date="2021-05" db="EMBL/GenBank/DDBJ databases">
        <authorList>
            <person name="Pietrasiak N."/>
            <person name="Ward R."/>
            <person name="Stajich J.E."/>
            <person name="Kurbessoian T."/>
        </authorList>
    </citation>
    <scope>NUCLEOTIDE SEQUENCE</scope>
    <source>
        <strain evidence="2">GSE-NOS-MK-12-04C</strain>
    </source>
</reference>
<keyword evidence="1" id="KW-0732">Signal</keyword>
<gene>
    <name evidence="2" type="ORF">KME60_01020</name>
</gene>
<sequence length="124" mass="13500">MNKKLILTLLSSSAIFTSLMSTLAIINPAHASGGQRLIHTQDNKTCITNPHGHHNFICIRDSERNPGAKPVVTQTIVQGKSEVNVAMLDFSEEESDAAINLFGCDCPYCLNSLRQLKGTGNLVY</sequence>
<name>A0A951UQV2_9CYAN</name>
<proteinExistence type="predicted"/>
<reference evidence="2" key="2">
    <citation type="journal article" date="2022" name="Microbiol. Resour. Announc.">
        <title>Metagenome Sequencing to Explore Phylogenomics of Terrestrial Cyanobacteria.</title>
        <authorList>
            <person name="Ward R.D."/>
            <person name="Stajich J.E."/>
            <person name="Johansen J.R."/>
            <person name="Huntemann M."/>
            <person name="Clum A."/>
            <person name="Foster B."/>
            <person name="Foster B."/>
            <person name="Roux S."/>
            <person name="Palaniappan K."/>
            <person name="Varghese N."/>
            <person name="Mukherjee S."/>
            <person name="Reddy T.B.K."/>
            <person name="Daum C."/>
            <person name="Copeland A."/>
            <person name="Chen I.A."/>
            <person name="Ivanova N.N."/>
            <person name="Kyrpides N.C."/>
            <person name="Shapiro N."/>
            <person name="Eloe-Fadrosh E.A."/>
            <person name="Pietrasiak N."/>
        </authorList>
    </citation>
    <scope>NUCLEOTIDE SEQUENCE</scope>
    <source>
        <strain evidence="2">GSE-NOS-MK-12-04C</strain>
    </source>
</reference>
<comment type="caution">
    <text evidence="2">The sequence shown here is derived from an EMBL/GenBank/DDBJ whole genome shotgun (WGS) entry which is preliminary data.</text>
</comment>
<feature type="signal peptide" evidence="1">
    <location>
        <begin position="1"/>
        <end position="31"/>
    </location>
</feature>
<evidence type="ECO:0000256" key="1">
    <source>
        <dbReference type="SAM" id="SignalP"/>
    </source>
</evidence>
<evidence type="ECO:0000313" key="2">
    <source>
        <dbReference type="EMBL" id="MBW4666042.1"/>
    </source>
</evidence>
<feature type="chain" id="PRO_5037693864" evidence="1">
    <location>
        <begin position="32"/>
        <end position="124"/>
    </location>
</feature>
<protein>
    <submittedName>
        <fullName evidence="2">Uncharacterized protein</fullName>
    </submittedName>
</protein>
<evidence type="ECO:0000313" key="3">
    <source>
        <dbReference type="Proteomes" id="UP000729701"/>
    </source>
</evidence>
<dbReference type="Proteomes" id="UP000729701">
    <property type="component" value="Unassembled WGS sequence"/>
</dbReference>
<organism evidence="2 3">
    <name type="scientific">Cyanomargarita calcarea GSE-NOS-MK-12-04C</name>
    <dbReference type="NCBI Taxonomy" id="2839659"/>
    <lineage>
        <taxon>Bacteria</taxon>
        <taxon>Bacillati</taxon>
        <taxon>Cyanobacteriota</taxon>
        <taxon>Cyanophyceae</taxon>
        <taxon>Nostocales</taxon>
        <taxon>Cyanomargaritaceae</taxon>
        <taxon>Cyanomargarita</taxon>
    </lineage>
</organism>
<dbReference type="AlphaFoldDB" id="A0A951UQV2"/>
<accession>A0A951UQV2</accession>
<dbReference type="EMBL" id="JAHHGZ010000001">
    <property type="protein sequence ID" value="MBW4666042.1"/>
    <property type="molecule type" value="Genomic_DNA"/>
</dbReference>